<feature type="region of interest" description="Disordered" evidence="1">
    <location>
        <begin position="1"/>
        <end position="22"/>
    </location>
</feature>
<proteinExistence type="predicted"/>
<dbReference type="EMBL" id="DS469632">
    <property type="protein sequence ID" value="EDO38154.1"/>
    <property type="molecule type" value="Genomic_DNA"/>
</dbReference>
<dbReference type="InParanoid" id="A7SDR0"/>
<feature type="compositionally biased region" description="Basic and acidic residues" evidence="1">
    <location>
        <begin position="217"/>
        <end position="248"/>
    </location>
</feature>
<gene>
    <name evidence="2" type="ORF">NEMVEDRAFT_v1g188597</name>
</gene>
<dbReference type="AlphaFoldDB" id="A7SDR0"/>
<keyword evidence="3" id="KW-1185">Reference proteome</keyword>
<reference evidence="2 3" key="1">
    <citation type="journal article" date="2007" name="Science">
        <title>Sea anemone genome reveals ancestral eumetazoan gene repertoire and genomic organization.</title>
        <authorList>
            <person name="Putnam N.H."/>
            <person name="Srivastava M."/>
            <person name="Hellsten U."/>
            <person name="Dirks B."/>
            <person name="Chapman J."/>
            <person name="Salamov A."/>
            <person name="Terry A."/>
            <person name="Shapiro H."/>
            <person name="Lindquist E."/>
            <person name="Kapitonov V.V."/>
            <person name="Jurka J."/>
            <person name="Genikhovich G."/>
            <person name="Grigoriev I.V."/>
            <person name="Lucas S.M."/>
            <person name="Steele R.E."/>
            <person name="Finnerty J.R."/>
            <person name="Technau U."/>
            <person name="Martindale M.Q."/>
            <person name="Rokhsar D.S."/>
        </authorList>
    </citation>
    <scope>NUCLEOTIDE SEQUENCE [LARGE SCALE GENOMIC DNA]</scope>
    <source>
        <strain evidence="3">CH2 X CH6</strain>
    </source>
</reference>
<feature type="compositionally biased region" description="Polar residues" evidence="1">
    <location>
        <begin position="249"/>
        <end position="280"/>
    </location>
</feature>
<evidence type="ECO:0000313" key="2">
    <source>
        <dbReference type="EMBL" id="EDO38154.1"/>
    </source>
</evidence>
<feature type="region of interest" description="Disordered" evidence="1">
    <location>
        <begin position="131"/>
        <end position="280"/>
    </location>
</feature>
<evidence type="ECO:0000256" key="1">
    <source>
        <dbReference type="SAM" id="MobiDB-lite"/>
    </source>
</evidence>
<protein>
    <submittedName>
        <fullName evidence="2">Uncharacterized protein</fullName>
    </submittedName>
</protein>
<name>A7SDR0_NEMVE</name>
<organism evidence="2 3">
    <name type="scientific">Nematostella vectensis</name>
    <name type="common">Starlet sea anemone</name>
    <dbReference type="NCBI Taxonomy" id="45351"/>
    <lineage>
        <taxon>Eukaryota</taxon>
        <taxon>Metazoa</taxon>
        <taxon>Cnidaria</taxon>
        <taxon>Anthozoa</taxon>
        <taxon>Hexacorallia</taxon>
        <taxon>Actiniaria</taxon>
        <taxon>Edwardsiidae</taxon>
        <taxon>Nematostella</taxon>
    </lineage>
</organism>
<feature type="compositionally biased region" description="Polar residues" evidence="1">
    <location>
        <begin position="206"/>
        <end position="216"/>
    </location>
</feature>
<dbReference type="Proteomes" id="UP000001593">
    <property type="component" value="Unassembled WGS sequence"/>
</dbReference>
<evidence type="ECO:0000313" key="3">
    <source>
        <dbReference type="Proteomes" id="UP000001593"/>
    </source>
</evidence>
<feature type="compositionally biased region" description="Polar residues" evidence="1">
    <location>
        <begin position="141"/>
        <end position="152"/>
    </location>
</feature>
<feature type="non-terminal residue" evidence="2">
    <location>
        <position position="280"/>
    </location>
</feature>
<feature type="compositionally biased region" description="Basic and acidic residues" evidence="1">
    <location>
        <begin position="185"/>
        <end position="205"/>
    </location>
</feature>
<accession>A7SDR0</accession>
<dbReference type="OrthoDB" id="5912862at2759"/>
<sequence>MATVNKTMQPMMYSSSSASPHPTPSGFLVPVLKPGSGEVVYAFVPGTSSPGSVDPRAQIHPSVPGNLLYHSLPRFGSPGGAGPGGFACPGGPAYPRVIHPSATIHHGRHVPVPRAELAKRTAEATRYVYHETRYPVPDPQDTMSPEQPNYYSRDTRDVTSRDQATGYPSPVPQDTRSPGQVMGYHSRESRKSESPNLKYTERATRSTESPACNTHYYTEEKAREMRSPEHETSVSHRDTGSPPRDTRCGSRTVSPAETPRYTNFTECQGSTTYEPHATMT</sequence>
<dbReference type="HOGENOM" id="CLU_995964_0_0_1"/>
<dbReference type="KEGG" id="nve:5509687"/>